<dbReference type="Gene3D" id="1.10.10.10">
    <property type="entry name" value="Winged helix-like DNA-binding domain superfamily/Winged helix DNA-binding domain"/>
    <property type="match status" value="1"/>
</dbReference>
<evidence type="ECO:0000256" key="3">
    <source>
        <dbReference type="ARBA" id="ARBA00023082"/>
    </source>
</evidence>
<dbReference type="InterPro" id="IPR007630">
    <property type="entry name" value="RNA_pol_sigma70_r4"/>
</dbReference>
<gene>
    <name evidence="6" type="ORF">ENQ76_16540</name>
</gene>
<organism evidence="6">
    <name type="scientific">Schlesneria paludicola</name>
    <dbReference type="NCBI Taxonomy" id="360056"/>
    <lineage>
        <taxon>Bacteria</taxon>
        <taxon>Pseudomonadati</taxon>
        <taxon>Planctomycetota</taxon>
        <taxon>Planctomycetia</taxon>
        <taxon>Planctomycetales</taxon>
        <taxon>Planctomycetaceae</taxon>
        <taxon>Schlesneria</taxon>
    </lineage>
</organism>
<dbReference type="SUPFAM" id="SSF88659">
    <property type="entry name" value="Sigma3 and sigma4 domains of RNA polymerase sigma factors"/>
    <property type="match status" value="1"/>
</dbReference>
<comment type="similarity">
    <text evidence="1">Belongs to the sigma-70 factor family. ECF subfamily.</text>
</comment>
<keyword evidence="3" id="KW-0731">Sigma factor</keyword>
<feature type="domain" description="RNA polymerase sigma-70 region 4" evidence="5">
    <location>
        <begin position="115"/>
        <end position="163"/>
    </location>
</feature>
<dbReference type="AlphaFoldDB" id="A0A7C2NXR8"/>
<evidence type="ECO:0000256" key="4">
    <source>
        <dbReference type="ARBA" id="ARBA00023163"/>
    </source>
</evidence>
<evidence type="ECO:0000313" key="6">
    <source>
        <dbReference type="EMBL" id="HEN17068.1"/>
    </source>
</evidence>
<protein>
    <submittedName>
        <fullName evidence="6">RNA polymerase sigma factor</fullName>
    </submittedName>
</protein>
<keyword evidence="4" id="KW-0804">Transcription</keyword>
<comment type="caution">
    <text evidence="6">The sequence shown here is derived from an EMBL/GenBank/DDBJ whole genome shotgun (WGS) entry which is preliminary data.</text>
</comment>
<sequence length="174" mass="19995">MAPADVQALYAAYGSELLLFLVGVLRNREAAEEALQNTFQRVLEQGHTARSESLKGWLFKVSFHEAMVLKRRQASQDRVLRKFGDREVRPTGSQVAGEQDLRLIRDEDVARLKRALTQLPAEQRQVVERRVYKEQTFASIAQDLKLPLGTVLTRMRLALEKLQRQLREPSDDRP</sequence>
<dbReference type="GO" id="GO:0006352">
    <property type="term" value="P:DNA-templated transcription initiation"/>
    <property type="evidence" value="ECO:0007669"/>
    <property type="project" value="InterPro"/>
</dbReference>
<evidence type="ECO:0000256" key="2">
    <source>
        <dbReference type="ARBA" id="ARBA00023015"/>
    </source>
</evidence>
<dbReference type="InterPro" id="IPR039425">
    <property type="entry name" value="RNA_pol_sigma-70-like"/>
</dbReference>
<evidence type="ECO:0000256" key="1">
    <source>
        <dbReference type="ARBA" id="ARBA00010641"/>
    </source>
</evidence>
<evidence type="ECO:0000259" key="5">
    <source>
        <dbReference type="Pfam" id="PF04545"/>
    </source>
</evidence>
<dbReference type="Pfam" id="PF04545">
    <property type="entry name" value="Sigma70_r4"/>
    <property type="match status" value="1"/>
</dbReference>
<dbReference type="GO" id="GO:0016987">
    <property type="term" value="F:sigma factor activity"/>
    <property type="evidence" value="ECO:0007669"/>
    <property type="project" value="UniProtKB-KW"/>
</dbReference>
<dbReference type="SUPFAM" id="SSF88946">
    <property type="entry name" value="Sigma2 domain of RNA polymerase sigma factors"/>
    <property type="match status" value="1"/>
</dbReference>
<dbReference type="InterPro" id="IPR013324">
    <property type="entry name" value="RNA_pol_sigma_r3/r4-like"/>
</dbReference>
<keyword evidence="2" id="KW-0805">Transcription regulation</keyword>
<dbReference type="PANTHER" id="PTHR43133">
    <property type="entry name" value="RNA POLYMERASE ECF-TYPE SIGMA FACTO"/>
    <property type="match status" value="1"/>
</dbReference>
<dbReference type="PANTHER" id="PTHR43133:SF62">
    <property type="entry name" value="RNA POLYMERASE SIGMA FACTOR SIGZ"/>
    <property type="match status" value="1"/>
</dbReference>
<dbReference type="Gene3D" id="1.10.1740.10">
    <property type="match status" value="1"/>
</dbReference>
<dbReference type="InterPro" id="IPR036388">
    <property type="entry name" value="WH-like_DNA-bd_sf"/>
</dbReference>
<dbReference type="InterPro" id="IPR014284">
    <property type="entry name" value="RNA_pol_sigma-70_dom"/>
</dbReference>
<name>A0A7C2NXR8_9PLAN</name>
<accession>A0A7C2NXR8</accession>
<reference evidence="6" key="1">
    <citation type="journal article" date="2020" name="mSystems">
        <title>Genome- and Community-Level Interaction Insights into Carbon Utilization and Element Cycling Functions of Hydrothermarchaeota in Hydrothermal Sediment.</title>
        <authorList>
            <person name="Zhou Z."/>
            <person name="Liu Y."/>
            <person name="Xu W."/>
            <person name="Pan J."/>
            <person name="Luo Z.H."/>
            <person name="Li M."/>
        </authorList>
    </citation>
    <scope>NUCLEOTIDE SEQUENCE [LARGE SCALE GENOMIC DNA]</scope>
    <source>
        <strain evidence="6">SpSt-339</strain>
    </source>
</reference>
<dbReference type="NCBIfam" id="TIGR02937">
    <property type="entry name" value="sigma70-ECF"/>
    <property type="match status" value="1"/>
</dbReference>
<dbReference type="InterPro" id="IPR013325">
    <property type="entry name" value="RNA_pol_sigma_r2"/>
</dbReference>
<proteinExistence type="inferred from homology"/>
<dbReference type="EMBL" id="DSOK01000454">
    <property type="protein sequence ID" value="HEN17068.1"/>
    <property type="molecule type" value="Genomic_DNA"/>
</dbReference>